<proteinExistence type="predicted"/>
<comment type="caution">
    <text evidence="2">The sequence shown here is derived from an EMBL/GenBank/DDBJ whole genome shotgun (WGS) entry which is preliminary data.</text>
</comment>
<dbReference type="EMBL" id="AMFJ01036076">
    <property type="protein sequence ID" value="EKD25399.1"/>
    <property type="molecule type" value="Genomic_DNA"/>
</dbReference>
<feature type="transmembrane region" description="Helical" evidence="1">
    <location>
        <begin position="184"/>
        <end position="204"/>
    </location>
</feature>
<protein>
    <submittedName>
        <fullName evidence="2">Uncharacterized protein</fullName>
    </submittedName>
</protein>
<keyword evidence="1" id="KW-0812">Transmembrane</keyword>
<feature type="transmembrane region" description="Helical" evidence="1">
    <location>
        <begin position="147"/>
        <end position="169"/>
    </location>
</feature>
<gene>
    <name evidence="2" type="ORF">ACD_80C00069G0003</name>
</gene>
<evidence type="ECO:0000256" key="1">
    <source>
        <dbReference type="SAM" id="Phobius"/>
    </source>
</evidence>
<evidence type="ECO:0000313" key="2">
    <source>
        <dbReference type="EMBL" id="EKD25399.1"/>
    </source>
</evidence>
<keyword evidence="1" id="KW-0472">Membrane</keyword>
<accession>K1YJ23</accession>
<feature type="transmembrane region" description="Helical" evidence="1">
    <location>
        <begin position="20"/>
        <end position="38"/>
    </location>
</feature>
<name>K1YJ23_9BACT</name>
<keyword evidence="1" id="KW-1133">Transmembrane helix</keyword>
<dbReference type="AlphaFoldDB" id="K1YJ23"/>
<organism evidence="2">
    <name type="scientific">uncultured bacterium</name>
    <name type="common">gcode 4</name>
    <dbReference type="NCBI Taxonomy" id="1234023"/>
    <lineage>
        <taxon>Bacteria</taxon>
        <taxon>environmental samples</taxon>
    </lineage>
</organism>
<reference evidence="2" key="1">
    <citation type="journal article" date="2012" name="Science">
        <title>Fermentation, hydrogen, and sulfur metabolism in multiple uncultivated bacterial phyla.</title>
        <authorList>
            <person name="Wrighton K.C."/>
            <person name="Thomas B.C."/>
            <person name="Sharon I."/>
            <person name="Miller C.S."/>
            <person name="Castelle C.J."/>
            <person name="VerBerkmoes N.C."/>
            <person name="Wilkins M.J."/>
            <person name="Hettich R.L."/>
            <person name="Lipton M.S."/>
            <person name="Williams K.H."/>
            <person name="Long P.E."/>
            <person name="Banfield J.F."/>
        </authorList>
    </citation>
    <scope>NUCLEOTIDE SEQUENCE [LARGE SCALE GENOMIC DNA]</scope>
</reference>
<sequence length="216" mass="24422">MKKIHHHFISYLRSYRTFHFMFFTFILLITSVVIYTFTDTTYAQDLLEQAFQPAMTNETIINLWAGKNAVGNEILRQWVGVNISLWEGCMVNWQLISKNDINIQLTTSQYTAGDDHVFCTQVLGGVWNAAVITTTTEAPLIVRIAKFLLRITIVLSVTMIIFNGIMWIIESSKWAEVKDAKKNITLIVVGILIALMSLSIINLISSVTVSSLGWGQ</sequence>